<name>A0A194X3A1_MOLSC</name>
<dbReference type="KEGG" id="psco:LY89DRAFT_119214"/>
<feature type="region of interest" description="Disordered" evidence="1">
    <location>
        <begin position="170"/>
        <end position="193"/>
    </location>
</feature>
<dbReference type="OrthoDB" id="5428890at2759"/>
<accession>A0A194X3A1</accession>
<feature type="compositionally biased region" description="Basic and acidic residues" evidence="1">
    <location>
        <begin position="38"/>
        <end position="65"/>
    </location>
</feature>
<proteinExistence type="predicted"/>
<evidence type="ECO:0000313" key="3">
    <source>
        <dbReference type="Proteomes" id="UP000070700"/>
    </source>
</evidence>
<dbReference type="GeneID" id="28814858"/>
<dbReference type="Proteomes" id="UP000070700">
    <property type="component" value="Unassembled WGS sequence"/>
</dbReference>
<protein>
    <submittedName>
        <fullName evidence="2">Uncharacterized protein</fullName>
    </submittedName>
</protein>
<sequence length="397" mass="43794">MESNDPENFGTELHDLGSSPIRVPADGEAVQDSANVRVEVEETTPSHEESESNGGRFRDNDEHSTRSAVVAPEAYSDPGPCSETCFMCAEEKKLKISNIVGSARATTNLRYATGVLDAKSNASTRRVVSSNNPSDGHLQGALEDILQNLSRVVCEGLRVLGAEAANVDVEQGSREDSGSIAQNTDQTHGVDGSCLSMRREEPCLVMDSWPIKTVALHEDVDPYRTTHTHIKKAQMNSVPDIWRDYFPPSYTDSAGYPVLDPTVRRPLTNEVAQALAHISCYQGDPRRPLRRIVSTIRLIGWRLIQTLTYQPVFDDQDIIAVSFDPPHFGLIQIGKASLCANVELIIRLISSCSRLSVNRILPLEISSRNYAKAHPLSSHLWQVLVHASMTFTSFCLR</sequence>
<dbReference type="InParanoid" id="A0A194X3A1"/>
<dbReference type="EMBL" id="KQ947419">
    <property type="protein sequence ID" value="KUJ14680.1"/>
    <property type="molecule type" value="Genomic_DNA"/>
</dbReference>
<gene>
    <name evidence="2" type="ORF">LY89DRAFT_119214</name>
</gene>
<keyword evidence="3" id="KW-1185">Reference proteome</keyword>
<dbReference type="AlphaFoldDB" id="A0A194X3A1"/>
<feature type="region of interest" description="Disordered" evidence="1">
    <location>
        <begin position="1"/>
        <end position="75"/>
    </location>
</feature>
<dbReference type="RefSeq" id="XP_018069035.1">
    <property type="nucleotide sequence ID" value="XM_018205132.1"/>
</dbReference>
<reference evidence="2 3" key="1">
    <citation type="submission" date="2015-10" db="EMBL/GenBank/DDBJ databases">
        <title>Full genome of DAOMC 229536 Phialocephala scopiformis, a fungal endophyte of spruce producing the potent anti-insectan compound rugulosin.</title>
        <authorList>
            <consortium name="DOE Joint Genome Institute"/>
            <person name="Walker A.K."/>
            <person name="Frasz S.L."/>
            <person name="Seifert K.A."/>
            <person name="Miller J.D."/>
            <person name="Mondo S.J."/>
            <person name="Labutti K."/>
            <person name="Lipzen A."/>
            <person name="Dockter R."/>
            <person name="Kennedy M."/>
            <person name="Grigoriev I.V."/>
            <person name="Spatafora J.W."/>
        </authorList>
    </citation>
    <scope>NUCLEOTIDE SEQUENCE [LARGE SCALE GENOMIC DNA]</scope>
    <source>
        <strain evidence="2 3">CBS 120377</strain>
    </source>
</reference>
<organism evidence="2 3">
    <name type="scientific">Mollisia scopiformis</name>
    <name type="common">Conifer needle endophyte fungus</name>
    <name type="synonym">Phialocephala scopiformis</name>
    <dbReference type="NCBI Taxonomy" id="149040"/>
    <lineage>
        <taxon>Eukaryota</taxon>
        <taxon>Fungi</taxon>
        <taxon>Dikarya</taxon>
        <taxon>Ascomycota</taxon>
        <taxon>Pezizomycotina</taxon>
        <taxon>Leotiomycetes</taxon>
        <taxon>Helotiales</taxon>
        <taxon>Mollisiaceae</taxon>
        <taxon>Mollisia</taxon>
    </lineage>
</organism>
<evidence type="ECO:0000256" key="1">
    <source>
        <dbReference type="SAM" id="MobiDB-lite"/>
    </source>
</evidence>
<evidence type="ECO:0000313" key="2">
    <source>
        <dbReference type="EMBL" id="KUJ14680.1"/>
    </source>
</evidence>